<dbReference type="Proteomes" id="UP000184286">
    <property type="component" value="Unassembled WGS sequence"/>
</dbReference>
<dbReference type="AlphaFoldDB" id="A0A1V6MXG8"/>
<evidence type="ECO:0000313" key="2">
    <source>
        <dbReference type="EMBL" id="OQD57140.1"/>
    </source>
</evidence>
<dbReference type="Pfam" id="PF04149">
    <property type="entry name" value="DUF397"/>
    <property type="match status" value="1"/>
</dbReference>
<dbReference type="STRING" id="114686.BM536_003585"/>
<reference evidence="3" key="1">
    <citation type="submission" date="2016-11" db="EMBL/GenBank/DDBJ databases">
        <authorList>
            <person name="Schniete J.K."/>
            <person name="Salih T."/>
            <person name="Algora Gallardo L."/>
            <person name="Martinez Fernandez S."/>
            <person name="Herron P.R."/>
        </authorList>
    </citation>
    <scope>NUCLEOTIDE SEQUENCE [LARGE SCALE GENOMIC DNA]</scope>
    <source>
        <strain evidence="3">DSM 41896</strain>
    </source>
</reference>
<comment type="caution">
    <text evidence="2">The sequence shown here is derived from an EMBL/GenBank/DDBJ whole genome shotgun (WGS) entry which is preliminary data.</text>
</comment>
<evidence type="ECO:0000259" key="1">
    <source>
        <dbReference type="Pfam" id="PF04149"/>
    </source>
</evidence>
<protein>
    <submittedName>
        <fullName evidence="2">DUF397 domain-containing protein</fullName>
    </submittedName>
</protein>
<sequence length="68" mass="6884">MSVERVTDGLDGLPWVKSSYSGSGGGDCLEVAAGHDGVFVRDSKTAGAGPLLRVGRDEWAAFVACAAG</sequence>
<dbReference type="OrthoDB" id="4562195at2"/>
<feature type="domain" description="DUF397" evidence="1">
    <location>
        <begin position="14"/>
        <end position="64"/>
    </location>
</feature>
<dbReference type="InterPro" id="IPR007278">
    <property type="entry name" value="DUF397"/>
</dbReference>
<proteinExistence type="predicted"/>
<dbReference type="EMBL" id="MPOH02000005">
    <property type="protein sequence ID" value="OQD57140.1"/>
    <property type="molecule type" value="Genomic_DNA"/>
</dbReference>
<organism evidence="2 3">
    <name type="scientific">Streptomyces phaeoluteigriseus</name>
    <dbReference type="NCBI Taxonomy" id="114686"/>
    <lineage>
        <taxon>Bacteria</taxon>
        <taxon>Bacillati</taxon>
        <taxon>Actinomycetota</taxon>
        <taxon>Actinomycetes</taxon>
        <taxon>Kitasatosporales</taxon>
        <taxon>Streptomycetaceae</taxon>
        <taxon>Streptomyces</taxon>
        <taxon>Streptomyces aurantiacus group</taxon>
    </lineage>
</organism>
<reference evidence="2 3" key="2">
    <citation type="submission" date="2017-02" db="EMBL/GenBank/DDBJ databases">
        <title>Draft genome sequence of Streptomyces phaeoluteigriseus type strain DSM41896.</title>
        <authorList>
            <person name="Salih T.S."/>
            <person name="Algora Gallardo L."/>
            <person name="Melo Santos T."/>
            <person name="Filgueira Martinez S."/>
            <person name="Herron P.R."/>
        </authorList>
    </citation>
    <scope>NUCLEOTIDE SEQUENCE [LARGE SCALE GENOMIC DNA]</scope>
    <source>
        <strain evidence="2 3">DSM 41896</strain>
    </source>
</reference>
<gene>
    <name evidence="2" type="ORF">BM536_003585</name>
</gene>
<name>A0A1V6MXG8_9ACTN</name>
<accession>A0A1V6MXG8</accession>
<evidence type="ECO:0000313" key="3">
    <source>
        <dbReference type="Proteomes" id="UP000184286"/>
    </source>
</evidence>
<dbReference type="RefSeq" id="WP_073499361.1">
    <property type="nucleotide sequence ID" value="NZ_MPOH02000005.1"/>
</dbReference>